<dbReference type="PANTHER" id="PTHR43169">
    <property type="entry name" value="EXSB FAMILY PROTEIN"/>
    <property type="match status" value="1"/>
</dbReference>
<keyword evidence="2" id="KW-1185">Reference proteome</keyword>
<name>A0A4Q2UC48_9HYPH</name>
<gene>
    <name evidence="1" type="ORF">D3273_07570</name>
</gene>
<organism evidence="1 2">
    <name type="scientific">Lichenibacterium minor</name>
    <dbReference type="NCBI Taxonomy" id="2316528"/>
    <lineage>
        <taxon>Bacteria</taxon>
        <taxon>Pseudomonadati</taxon>
        <taxon>Pseudomonadota</taxon>
        <taxon>Alphaproteobacteria</taxon>
        <taxon>Hyphomicrobiales</taxon>
        <taxon>Lichenihabitantaceae</taxon>
        <taxon>Lichenibacterium</taxon>
    </lineage>
</organism>
<dbReference type="Gene3D" id="3.40.50.620">
    <property type="entry name" value="HUPs"/>
    <property type="match status" value="1"/>
</dbReference>
<comment type="caution">
    <text evidence="1">The sequence shown here is derived from an EMBL/GenBank/DDBJ whole genome shotgun (WGS) entry which is preliminary data.</text>
</comment>
<dbReference type="PANTHER" id="PTHR43169:SF2">
    <property type="entry name" value="NAD_GMP SYNTHASE DOMAIN-CONTAINING PROTEIN"/>
    <property type="match status" value="1"/>
</dbReference>
<reference evidence="1 2" key="2">
    <citation type="submission" date="2019-02" db="EMBL/GenBank/DDBJ databases">
        <title>'Lichenibacterium ramalinii' gen. nov. sp. nov., 'Lichenibacterium minor' gen. nov. sp. nov.</title>
        <authorList>
            <person name="Pankratov T."/>
        </authorList>
    </citation>
    <scope>NUCLEOTIDE SEQUENCE [LARGE SCALE GENOMIC DNA]</scope>
    <source>
        <strain evidence="1 2">RmlP026</strain>
    </source>
</reference>
<evidence type="ECO:0000313" key="2">
    <source>
        <dbReference type="Proteomes" id="UP000290759"/>
    </source>
</evidence>
<keyword evidence="1" id="KW-0378">Hydrolase</keyword>
<dbReference type="SUPFAM" id="SSF52402">
    <property type="entry name" value="Adenine nucleotide alpha hydrolases-like"/>
    <property type="match status" value="1"/>
</dbReference>
<dbReference type="InterPro" id="IPR052188">
    <property type="entry name" value="Ni-pincer_cofactor_biosynth"/>
</dbReference>
<dbReference type="GO" id="GO:0016787">
    <property type="term" value="F:hydrolase activity"/>
    <property type="evidence" value="ECO:0007669"/>
    <property type="project" value="UniProtKB-KW"/>
</dbReference>
<proteinExistence type="predicted"/>
<evidence type="ECO:0000313" key="1">
    <source>
        <dbReference type="EMBL" id="RYC32676.1"/>
    </source>
</evidence>
<accession>A0A4Q2UC48</accession>
<dbReference type="AlphaFoldDB" id="A0A4Q2UC48"/>
<protein>
    <submittedName>
        <fullName evidence="1">Adenine nucleotide alpha hydrolase</fullName>
    </submittedName>
</protein>
<dbReference type="EMBL" id="QYBB01000006">
    <property type="protein sequence ID" value="RYC32676.1"/>
    <property type="molecule type" value="Genomic_DNA"/>
</dbReference>
<sequence length="266" mass="28197">MRSIERGIAVAVSGGIDSLTLATAAHAARDDVEMFHAVSAAVPGDATARVERLAAERGWRLRVVAAGEFDDADYVANPTNRCFFCKTNLYGTIGRHTAAQMVSGANTDDLGEYRPGLDAARDRSVRHPYLEAGIDKRTVRALARSFGLGDLSELPAAPCLSSRVETGIAIRPEVLRAIHAVERDLAGDFPRGTVRCRVRAAGVVIELDPATLDALDPGRRAALATDVERRFGALLPSAALTFSAYRNGSAFLQGFSASGAGKGHSH</sequence>
<dbReference type="InterPro" id="IPR014729">
    <property type="entry name" value="Rossmann-like_a/b/a_fold"/>
</dbReference>
<dbReference type="Proteomes" id="UP000290759">
    <property type="component" value="Unassembled WGS sequence"/>
</dbReference>
<reference evidence="1 2" key="1">
    <citation type="submission" date="2018-12" db="EMBL/GenBank/DDBJ databases">
        <authorList>
            <person name="Grouzdev D.S."/>
            <person name="Krutkina M.S."/>
        </authorList>
    </citation>
    <scope>NUCLEOTIDE SEQUENCE [LARGE SCALE GENOMIC DNA]</scope>
    <source>
        <strain evidence="1 2">RmlP026</strain>
    </source>
</reference>
<dbReference type="OrthoDB" id="9776919at2"/>